<comment type="subunit">
    <text evidence="8">Homodimer.</text>
</comment>
<dbReference type="NCBIfam" id="TIGR00507">
    <property type="entry name" value="aroE"/>
    <property type="match status" value="1"/>
</dbReference>
<feature type="binding site" evidence="8">
    <location>
        <begin position="15"/>
        <end position="17"/>
    </location>
    <ligand>
        <name>shikimate</name>
        <dbReference type="ChEBI" id="CHEBI:36208"/>
    </ligand>
</feature>
<dbReference type="SUPFAM" id="SSF51735">
    <property type="entry name" value="NAD(P)-binding Rossmann-fold domains"/>
    <property type="match status" value="1"/>
</dbReference>
<keyword evidence="4 8" id="KW-0521">NADP</keyword>
<dbReference type="eggNOG" id="COG0169">
    <property type="taxonomic scope" value="Bacteria"/>
</dbReference>
<dbReference type="InterPro" id="IPR036291">
    <property type="entry name" value="NAD(P)-bd_dom_sf"/>
</dbReference>
<keyword evidence="12" id="KW-1185">Reference proteome</keyword>
<dbReference type="STRING" id="289377.HL41_01950"/>
<dbReference type="Gene3D" id="3.40.50.10860">
    <property type="entry name" value="Leucine Dehydrogenase, chain A, domain 1"/>
    <property type="match status" value="1"/>
</dbReference>
<comment type="similarity">
    <text evidence="8">Belongs to the shikimate dehydrogenase family.</text>
</comment>
<dbReference type="HAMAP" id="MF_00222">
    <property type="entry name" value="Shikimate_DH_AroE"/>
    <property type="match status" value="1"/>
</dbReference>
<dbReference type="RefSeq" id="WP_051754434.1">
    <property type="nucleotide sequence ID" value="NZ_CP008796.1"/>
</dbReference>
<name>A0A075WS43_9BACT</name>
<evidence type="ECO:0000256" key="7">
    <source>
        <dbReference type="ARBA" id="ARBA00049442"/>
    </source>
</evidence>
<evidence type="ECO:0000256" key="6">
    <source>
        <dbReference type="ARBA" id="ARBA00023141"/>
    </source>
</evidence>
<evidence type="ECO:0000256" key="5">
    <source>
        <dbReference type="ARBA" id="ARBA00023002"/>
    </source>
</evidence>
<feature type="binding site" evidence="8">
    <location>
        <position position="233"/>
    </location>
    <ligand>
        <name>NADP(+)</name>
        <dbReference type="ChEBI" id="CHEBI:58349"/>
    </ligand>
</feature>
<dbReference type="SUPFAM" id="SSF53223">
    <property type="entry name" value="Aminoacid dehydrogenase-like, N-terminal domain"/>
    <property type="match status" value="1"/>
</dbReference>
<feature type="binding site" evidence="8">
    <location>
        <position position="87"/>
    </location>
    <ligand>
        <name>shikimate</name>
        <dbReference type="ChEBI" id="CHEBI:36208"/>
    </ligand>
</feature>
<feature type="binding site" evidence="8">
    <location>
        <position position="240"/>
    </location>
    <ligand>
        <name>shikimate</name>
        <dbReference type="ChEBI" id="CHEBI:36208"/>
    </ligand>
</feature>
<accession>A0A075WS43</accession>
<keyword evidence="5 8" id="KW-0560">Oxidoreductase</keyword>
<dbReference type="GO" id="GO:0004764">
    <property type="term" value="F:shikimate 3-dehydrogenase (NADP+) activity"/>
    <property type="evidence" value="ECO:0007669"/>
    <property type="project" value="UniProtKB-UniRule"/>
</dbReference>
<gene>
    <name evidence="8" type="primary">aroE</name>
    <name evidence="11" type="ORF">HL41_01950</name>
</gene>
<keyword evidence="3 8" id="KW-0028">Amino-acid biosynthesis</keyword>
<dbReference type="AlphaFoldDB" id="A0A075WS43"/>
<feature type="binding site" evidence="8">
    <location>
        <position position="102"/>
    </location>
    <ligand>
        <name>shikimate</name>
        <dbReference type="ChEBI" id="CHEBI:36208"/>
    </ligand>
</feature>
<dbReference type="NCBIfam" id="NF001319">
    <property type="entry name" value="PRK00258.3-3"/>
    <property type="match status" value="1"/>
</dbReference>
<dbReference type="EC" id="1.1.1.25" evidence="2 8"/>
<reference evidence="11 12" key="1">
    <citation type="journal article" date="2015" name="Genome Announc.">
        <title>Genome Sequence of a Sulfate-Reducing Thermophilic Bacterium, Thermodesulfobacterium commune DSM 2178T (Phylum Thermodesulfobacteria).</title>
        <authorList>
            <person name="Bhatnagar S."/>
            <person name="Badger J.H."/>
            <person name="Madupu R."/>
            <person name="Khouri H.M."/>
            <person name="O'Connor E.M."/>
            <person name="Robb F.T."/>
            <person name="Ward N.L."/>
            <person name="Eisen J.A."/>
        </authorList>
    </citation>
    <scope>NUCLEOTIDE SEQUENCE [LARGE SCALE GENOMIC DNA]</scope>
    <source>
        <strain evidence="11 12">DSM 2178</strain>
    </source>
</reference>
<evidence type="ECO:0000259" key="10">
    <source>
        <dbReference type="Pfam" id="PF08501"/>
    </source>
</evidence>
<evidence type="ECO:0000256" key="8">
    <source>
        <dbReference type="HAMAP-Rule" id="MF_00222"/>
    </source>
</evidence>
<dbReference type="EMBL" id="CP008796">
    <property type="protein sequence ID" value="AIH03671.1"/>
    <property type="molecule type" value="Genomic_DNA"/>
</dbReference>
<dbReference type="InterPro" id="IPR006151">
    <property type="entry name" value="Shikm_DH/Glu-tRNA_Rdtase"/>
</dbReference>
<evidence type="ECO:0000256" key="1">
    <source>
        <dbReference type="ARBA" id="ARBA00004871"/>
    </source>
</evidence>
<dbReference type="CDD" id="cd01065">
    <property type="entry name" value="NAD_bind_Shikimate_DH"/>
    <property type="match status" value="1"/>
</dbReference>
<dbReference type="PaxDb" id="289377-HL41_01950"/>
<protein>
    <recommendedName>
        <fullName evidence="2 8">Shikimate dehydrogenase (NADP(+))</fullName>
        <shortName evidence="8">SDH</shortName>
        <ecNumber evidence="2 8">1.1.1.25</ecNumber>
    </recommendedName>
</protein>
<dbReference type="Gene3D" id="3.40.50.720">
    <property type="entry name" value="NAD(P)-binding Rossmann-like Domain"/>
    <property type="match status" value="1"/>
</dbReference>
<keyword evidence="6 8" id="KW-0057">Aromatic amino acid biosynthesis</keyword>
<dbReference type="InterPro" id="IPR013708">
    <property type="entry name" value="Shikimate_DH-bd_N"/>
</dbReference>
<dbReference type="Proteomes" id="UP000028481">
    <property type="component" value="Chromosome"/>
</dbReference>
<feature type="domain" description="Shikimate dehydrogenase substrate binding N-terminal" evidence="10">
    <location>
        <begin position="7"/>
        <end position="89"/>
    </location>
</feature>
<comment type="pathway">
    <text evidence="1 8">Metabolic intermediate biosynthesis; chorismate biosynthesis; chorismate from D-erythrose 4-phosphate and phosphoenolpyruvate: step 4/7.</text>
</comment>
<organism evidence="11 12">
    <name type="scientific">Thermodesulfobacterium commune DSM 2178</name>
    <dbReference type="NCBI Taxonomy" id="289377"/>
    <lineage>
        <taxon>Bacteria</taxon>
        <taxon>Pseudomonadati</taxon>
        <taxon>Thermodesulfobacteriota</taxon>
        <taxon>Thermodesulfobacteria</taxon>
        <taxon>Thermodesulfobacteriales</taxon>
        <taxon>Thermodesulfobacteriaceae</taxon>
        <taxon>Thermodesulfobacterium</taxon>
    </lineage>
</organism>
<dbReference type="GO" id="GO:0019632">
    <property type="term" value="P:shikimate metabolic process"/>
    <property type="evidence" value="ECO:0007669"/>
    <property type="project" value="InterPro"/>
</dbReference>
<dbReference type="GO" id="GO:0009073">
    <property type="term" value="P:aromatic amino acid family biosynthetic process"/>
    <property type="evidence" value="ECO:0007669"/>
    <property type="project" value="UniProtKB-KW"/>
</dbReference>
<evidence type="ECO:0000256" key="4">
    <source>
        <dbReference type="ARBA" id="ARBA00022857"/>
    </source>
</evidence>
<dbReference type="OrthoDB" id="9792692at2"/>
<comment type="function">
    <text evidence="8">Involved in the biosynthesis of the chorismate, which leads to the biosynthesis of aromatic amino acids. Catalyzes the reversible NADPH linked reduction of 3-dehydroshikimate (DHSA) to yield shikimate (SA).</text>
</comment>
<dbReference type="UniPathway" id="UPA00053">
    <property type="reaction ID" value="UER00087"/>
</dbReference>
<dbReference type="PANTHER" id="PTHR21089:SF1">
    <property type="entry name" value="BIFUNCTIONAL 3-DEHYDROQUINATE DEHYDRATASE_SHIKIMATE DEHYDROGENASE, CHLOROPLASTIC"/>
    <property type="match status" value="1"/>
</dbReference>
<comment type="catalytic activity">
    <reaction evidence="7 8">
        <text>shikimate + NADP(+) = 3-dehydroshikimate + NADPH + H(+)</text>
        <dbReference type="Rhea" id="RHEA:17737"/>
        <dbReference type="ChEBI" id="CHEBI:15378"/>
        <dbReference type="ChEBI" id="CHEBI:16630"/>
        <dbReference type="ChEBI" id="CHEBI:36208"/>
        <dbReference type="ChEBI" id="CHEBI:57783"/>
        <dbReference type="ChEBI" id="CHEBI:58349"/>
        <dbReference type="EC" id="1.1.1.25"/>
    </reaction>
</comment>
<evidence type="ECO:0000313" key="12">
    <source>
        <dbReference type="Proteomes" id="UP000028481"/>
    </source>
</evidence>
<dbReference type="KEGG" id="tcm:HL41_01950"/>
<dbReference type="InterPro" id="IPR046346">
    <property type="entry name" value="Aminoacid_DH-like_N_sf"/>
</dbReference>
<dbReference type="GO" id="GO:0009423">
    <property type="term" value="P:chorismate biosynthetic process"/>
    <property type="evidence" value="ECO:0007669"/>
    <property type="project" value="UniProtKB-UniRule"/>
</dbReference>
<dbReference type="GO" id="GO:0050661">
    <property type="term" value="F:NADP binding"/>
    <property type="evidence" value="ECO:0007669"/>
    <property type="project" value="InterPro"/>
</dbReference>
<dbReference type="Pfam" id="PF01488">
    <property type="entry name" value="Shikimate_DH"/>
    <property type="match status" value="1"/>
</dbReference>
<feature type="binding site" evidence="8">
    <location>
        <begin position="126"/>
        <end position="130"/>
    </location>
    <ligand>
        <name>NADP(+)</name>
        <dbReference type="ChEBI" id="CHEBI:58349"/>
    </ligand>
</feature>
<dbReference type="Pfam" id="PF08501">
    <property type="entry name" value="Shikimate_dh_N"/>
    <property type="match status" value="1"/>
</dbReference>
<evidence type="ECO:0000256" key="2">
    <source>
        <dbReference type="ARBA" id="ARBA00012962"/>
    </source>
</evidence>
<dbReference type="GO" id="GO:0008652">
    <property type="term" value="P:amino acid biosynthetic process"/>
    <property type="evidence" value="ECO:0007669"/>
    <property type="project" value="UniProtKB-KW"/>
</dbReference>
<feature type="binding site" evidence="8">
    <location>
        <position position="212"/>
    </location>
    <ligand>
        <name>shikimate</name>
        <dbReference type="ChEBI" id="CHEBI:36208"/>
    </ligand>
</feature>
<dbReference type="HOGENOM" id="CLU_044063_4_1_0"/>
<evidence type="ECO:0000256" key="3">
    <source>
        <dbReference type="ARBA" id="ARBA00022605"/>
    </source>
</evidence>
<dbReference type="InterPro" id="IPR011342">
    <property type="entry name" value="Shikimate_DH"/>
</dbReference>
<evidence type="ECO:0000259" key="9">
    <source>
        <dbReference type="Pfam" id="PF01488"/>
    </source>
</evidence>
<feature type="binding site" evidence="8">
    <location>
        <position position="62"/>
    </location>
    <ligand>
        <name>shikimate</name>
        <dbReference type="ChEBI" id="CHEBI:36208"/>
    </ligand>
</feature>
<sequence length="274" mass="30356">MYDVYGVIGYPVKHSLSPVIHNLGFKLLGLKSVYGTFEVSPENFEQAVIGIKALGIQGLSVTVPYKERIMKYLDEIDKTSSEIGAVNTVVVEEGRLLGFNTDWIGVLRAFEENGITLKGKQVVVIGAGGAAKAVVYAVKKAEAKEIVIYNRTYQKAVELAQKFGGVPKPWDELNKAEGEIIIQTTSVGLNSKESVVGPEVLLRFKVAMDLVYSPLKTTFLTYAEEKGCKVIDGLQMLFYQGIEQLRLWTKKSLSQESLSIIQKELYAEVQRRQA</sequence>
<comment type="caution">
    <text evidence="8">Lacks conserved residue(s) required for the propagation of feature annotation.</text>
</comment>
<feature type="active site" description="Proton acceptor" evidence="8">
    <location>
        <position position="66"/>
    </location>
</feature>
<feature type="binding site" evidence="8">
    <location>
        <position position="210"/>
    </location>
    <ligand>
        <name>NADP(+)</name>
        <dbReference type="ChEBI" id="CHEBI:58349"/>
    </ligand>
</feature>
<proteinExistence type="inferred from homology"/>
<feature type="domain" description="Quinate/shikimate 5-dehydrogenase/glutamyl-tRNA reductase" evidence="9">
    <location>
        <begin position="116"/>
        <end position="186"/>
    </location>
</feature>
<feature type="binding site" evidence="8">
    <location>
        <begin position="150"/>
        <end position="155"/>
    </location>
    <ligand>
        <name>NADP(+)</name>
        <dbReference type="ChEBI" id="CHEBI:58349"/>
    </ligand>
</feature>
<dbReference type="PANTHER" id="PTHR21089">
    <property type="entry name" value="SHIKIMATE DEHYDROGENASE"/>
    <property type="match status" value="1"/>
</dbReference>
<dbReference type="InterPro" id="IPR022893">
    <property type="entry name" value="Shikimate_DH_fam"/>
</dbReference>
<evidence type="ECO:0000313" key="11">
    <source>
        <dbReference type="EMBL" id="AIH03671.1"/>
    </source>
</evidence>